<dbReference type="Gene3D" id="3.40.30.10">
    <property type="entry name" value="Glutaredoxin"/>
    <property type="match status" value="1"/>
</dbReference>
<proteinExistence type="predicted"/>
<dbReference type="KEGG" id="clk:CGC53_10800"/>
<sequence>MMFRKLPLILSSMLVVISCKEENIECTVLRGFFPNSKDPSVVLYANDTPIDTVYLDKDKNFIFNLKIKESQLYNFETKGKFQYVFIEPNDSLVVYANAYNFDESISFSGRGAAINNFILVQANEAGREADLFKKYQSLPPNLYKEKIDSLYQLKINEYEAFVKVNPTLSEKAKDLALVSATFPLYKEMEIYPFVYQSEDNVPLNCVLPEDFYDYRKRINYNDTFLEYFRPYYRYMVMYINNLAFTKYTYNKHTLVDVSQELGFHLEKIKIIDSLFSKGSLRDNLYRNAAYAYIFNIHIQEHIAYKDYFDKFAKYNKDNEHKAELDKVFRNVIALQAGNQPPDFDLINTKGEPTKFSEIQNPKVTTIYYFWSVNQQELSNLIFNRISQLKRLFPNVKFVGIDIGQDKTQWKKQVQNTDWTDQYHSINFMDLSQKILINNINKSLIIDKDGRIISAFEDIFSPNLEKILLSKES</sequence>
<dbReference type="InterPro" id="IPR036249">
    <property type="entry name" value="Thioredoxin-like_sf"/>
</dbReference>
<dbReference type="Proteomes" id="UP000217276">
    <property type="component" value="Chromosome"/>
</dbReference>
<reference evidence="3" key="1">
    <citation type="submission" date="2017-06" db="EMBL/GenBank/DDBJ databases">
        <title>Capnocytophaga spp. assemblies.</title>
        <authorList>
            <person name="Gulvik C.A."/>
        </authorList>
    </citation>
    <scope>NUCLEOTIDE SEQUENCE [LARGE SCALE GENOMIC DNA]</scope>
    <source>
        <strain evidence="3">H6253</strain>
    </source>
</reference>
<dbReference type="PROSITE" id="PS51257">
    <property type="entry name" value="PROKAR_LIPOPROTEIN"/>
    <property type="match status" value="1"/>
</dbReference>
<evidence type="ECO:0000259" key="1">
    <source>
        <dbReference type="Pfam" id="PF13905"/>
    </source>
</evidence>
<organism evidence="2 3">
    <name type="scientific">Capnocytophaga leadbetteri</name>
    <dbReference type="NCBI Taxonomy" id="327575"/>
    <lineage>
        <taxon>Bacteria</taxon>
        <taxon>Pseudomonadati</taxon>
        <taxon>Bacteroidota</taxon>
        <taxon>Flavobacteriia</taxon>
        <taxon>Flavobacteriales</taxon>
        <taxon>Flavobacteriaceae</taxon>
        <taxon>Capnocytophaga</taxon>
    </lineage>
</organism>
<evidence type="ECO:0000313" key="3">
    <source>
        <dbReference type="Proteomes" id="UP000217276"/>
    </source>
</evidence>
<name>A0A250FES3_9FLAO</name>
<keyword evidence="3" id="KW-1185">Reference proteome</keyword>
<feature type="domain" description="Thioredoxin-like fold" evidence="1">
    <location>
        <begin position="364"/>
        <end position="451"/>
    </location>
</feature>
<dbReference type="AlphaFoldDB" id="A0A250FES3"/>
<accession>A0A250FES3</accession>
<dbReference type="SUPFAM" id="SSF52833">
    <property type="entry name" value="Thioredoxin-like"/>
    <property type="match status" value="1"/>
</dbReference>
<dbReference type="InterPro" id="IPR012336">
    <property type="entry name" value="Thioredoxin-like_fold"/>
</dbReference>
<gene>
    <name evidence="2" type="ORF">CGC53_10800</name>
</gene>
<evidence type="ECO:0000313" key="2">
    <source>
        <dbReference type="EMBL" id="ATA82795.1"/>
    </source>
</evidence>
<protein>
    <submittedName>
        <fullName evidence="2">Thioredoxin</fullName>
    </submittedName>
</protein>
<dbReference type="EMBL" id="CP022384">
    <property type="protein sequence ID" value="ATA82795.1"/>
    <property type="molecule type" value="Genomic_DNA"/>
</dbReference>
<dbReference type="Pfam" id="PF13905">
    <property type="entry name" value="Thioredoxin_8"/>
    <property type="match status" value="1"/>
</dbReference>